<dbReference type="InterPro" id="IPR053006">
    <property type="entry name" value="Meiosis_regulatory"/>
</dbReference>
<proteinExistence type="predicted"/>
<feature type="compositionally biased region" description="Pro residues" evidence="1">
    <location>
        <begin position="193"/>
        <end position="202"/>
    </location>
</feature>
<dbReference type="EMBL" id="JABELV010000193">
    <property type="protein sequence ID" value="KAG7528288.1"/>
    <property type="molecule type" value="Genomic_DNA"/>
</dbReference>
<feature type="compositionally biased region" description="Low complexity" evidence="1">
    <location>
        <begin position="64"/>
        <end position="78"/>
    </location>
</feature>
<protein>
    <recommendedName>
        <fullName evidence="2">Bacteriophage T5 Orf172 DNA-binding domain-containing protein</fullName>
    </recommendedName>
</protein>
<feature type="region of interest" description="Disordered" evidence="1">
    <location>
        <begin position="1"/>
        <end position="359"/>
    </location>
</feature>
<keyword evidence="4" id="KW-1185">Reference proteome</keyword>
<accession>A0A8K0JFQ4</accession>
<feature type="compositionally biased region" description="Polar residues" evidence="1">
    <location>
        <begin position="28"/>
        <end position="38"/>
    </location>
</feature>
<dbReference type="PANTHER" id="PTHR28094:SF1">
    <property type="entry name" value="MEIOTICALLY UP-REGULATED GENE 113 PROTEIN"/>
    <property type="match status" value="1"/>
</dbReference>
<dbReference type="AlphaFoldDB" id="A0A8K0JFQ4"/>
<dbReference type="Proteomes" id="UP000812966">
    <property type="component" value="Unassembled WGS sequence"/>
</dbReference>
<dbReference type="PANTHER" id="PTHR28094">
    <property type="entry name" value="MEIOTICALLY UP-REGULATED GENE 113 PROTEIN"/>
    <property type="match status" value="1"/>
</dbReference>
<evidence type="ECO:0000313" key="4">
    <source>
        <dbReference type="Proteomes" id="UP000812966"/>
    </source>
</evidence>
<feature type="compositionally biased region" description="Pro residues" evidence="1">
    <location>
        <begin position="153"/>
        <end position="162"/>
    </location>
</feature>
<comment type="caution">
    <text evidence="3">The sequence shown here is derived from an EMBL/GenBank/DDBJ whole genome shotgun (WGS) entry which is preliminary data.</text>
</comment>
<name>A0A8K0JFQ4_9TREE</name>
<feature type="compositionally biased region" description="Polar residues" evidence="1">
    <location>
        <begin position="106"/>
        <end position="134"/>
    </location>
</feature>
<feature type="domain" description="Bacteriophage T5 Orf172 DNA-binding" evidence="2">
    <location>
        <begin position="480"/>
        <end position="605"/>
    </location>
</feature>
<feature type="compositionally biased region" description="Polar residues" evidence="1">
    <location>
        <begin position="237"/>
        <end position="260"/>
    </location>
</feature>
<feature type="compositionally biased region" description="Polar residues" evidence="1">
    <location>
        <begin position="169"/>
        <end position="185"/>
    </location>
</feature>
<feature type="compositionally biased region" description="Polar residues" evidence="1">
    <location>
        <begin position="333"/>
        <end position="359"/>
    </location>
</feature>
<feature type="compositionally biased region" description="Polar residues" evidence="1">
    <location>
        <begin position="207"/>
        <end position="221"/>
    </location>
</feature>
<feature type="compositionally biased region" description="Pro residues" evidence="1">
    <location>
        <begin position="1"/>
        <end position="10"/>
    </location>
</feature>
<organism evidence="3 4">
    <name type="scientific">Filobasidium floriforme</name>
    <dbReference type="NCBI Taxonomy" id="5210"/>
    <lineage>
        <taxon>Eukaryota</taxon>
        <taxon>Fungi</taxon>
        <taxon>Dikarya</taxon>
        <taxon>Basidiomycota</taxon>
        <taxon>Agaricomycotina</taxon>
        <taxon>Tremellomycetes</taxon>
        <taxon>Filobasidiales</taxon>
        <taxon>Filobasidiaceae</taxon>
        <taxon>Filobasidium</taxon>
    </lineage>
</organism>
<evidence type="ECO:0000259" key="2">
    <source>
        <dbReference type="Pfam" id="PF10544"/>
    </source>
</evidence>
<reference evidence="3" key="1">
    <citation type="submission" date="2020-04" db="EMBL/GenBank/DDBJ databases">
        <title>Analysis of mating type loci in Filobasidium floriforme.</title>
        <authorList>
            <person name="Nowrousian M."/>
        </authorList>
    </citation>
    <scope>NUCLEOTIDE SEQUENCE</scope>
    <source>
        <strain evidence="3">CBS 6242</strain>
    </source>
</reference>
<evidence type="ECO:0000313" key="3">
    <source>
        <dbReference type="EMBL" id="KAG7528288.1"/>
    </source>
</evidence>
<sequence>MLHFPVPRPTGPTASPWRASPEPAYDQASPTRSSSSDKNLPALPQQDHGQILSMSQSDIPREASSSNGSKGGFKWWWKGGKKEAERRKSLGIGSSRTSYHVDELSSGLQGVSIGNNGPRASSARSENFSNSLQFPDTVGGNIHTDPSGRKRTPPPPPIPPRPEYLTPTSMKTPATSSPISRTSPTKLYRKYDPPPIQVPAPLPDLYSSPTRSSRPQESGIPSQHMHHSRSQPILHATQAQQRYSAPQQPYLPHSSTTPELTSLRPIVGPQPPHPQGPRTPHEYRSSALSPTHRDNLADSARYRSPPSSQRFDKLPLRFQPPTTPTSNRTSTSHLGTPVSNSGSPARSGTTGASRQCSGFTRQGRRCKRMVKTAAPYAALVDGQLEIINKPIAALGSPSSIRNDGRGLVTDAGDTAIEEEPRYCRDHVKQICEAEGFYWKGQRGDKWIRFSDWIPDKLEEQSKVLLRLTMESALTSRECEGYLYAYELRDLQTDTIAYYKVGRTDNVTRRLDEWKKRCTSHHPTLRDIFPLHDEGPGQSMLPGAMGGGIGSDGSARPTCPAVKRLERLVHIEMAAHSAQSTGNQFRRTRYDCLDCQTSHQEIFPITRVLKDPRQLDAAGWEYEQVVKTAILRWEAFVREIMT</sequence>
<dbReference type="Pfam" id="PF10544">
    <property type="entry name" value="T5orf172"/>
    <property type="match status" value="1"/>
</dbReference>
<dbReference type="InterPro" id="IPR018306">
    <property type="entry name" value="Phage_T5_Orf172_DNA-bd"/>
</dbReference>
<gene>
    <name evidence="3" type="ORF">FFLO_06272</name>
</gene>
<evidence type="ECO:0000256" key="1">
    <source>
        <dbReference type="SAM" id="MobiDB-lite"/>
    </source>
</evidence>
<feature type="compositionally biased region" description="Pro residues" evidence="1">
    <location>
        <begin position="268"/>
        <end position="277"/>
    </location>
</feature>